<comment type="caution">
    <text evidence="1">The sequence shown here is derived from an EMBL/GenBank/DDBJ whole genome shotgun (WGS) entry which is preliminary data.</text>
</comment>
<evidence type="ECO:0000313" key="1">
    <source>
        <dbReference type="EMBL" id="MYG39149.1"/>
    </source>
</evidence>
<dbReference type="AlphaFoldDB" id="A0A6B1F8P5"/>
<organism evidence="1">
    <name type="scientific">Synechococcus sp. SB0676_bin_10</name>
    <dbReference type="NCBI Taxonomy" id="2604869"/>
    <lineage>
        <taxon>Bacteria</taxon>
        <taxon>Bacillati</taxon>
        <taxon>Cyanobacteriota</taxon>
        <taxon>Cyanophyceae</taxon>
        <taxon>Synechococcales</taxon>
        <taxon>Synechococcaceae</taxon>
        <taxon>Synechococcus</taxon>
    </lineage>
</organism>
<protein>
    <submittedName>
        <fullName evidence="1">Uncharacterized protein</fullName>
    </submittedName>
</protein>
<dbReference type="EMBL" id="VYDO01000292">
    <property type="protein sequence ID" value="MYG39149.1"/>
    <property type="molecule type" value="Genomic_DNA"/>
</dbReference>
<proteinExistence type="predicted"/>
<sequence>MFSFASQPDTCYCPNAVDDRDGAGRLGQCGRHHPDFLWNKLDKRFDELKDDLAKLDDRQREDNKALNEKLYRLLESRSPATR</sequence>
<name>A0A6B1F8P5_9SYNE</name>
<accession>A0A6B1F8P5</accession>
<reference evidence="1" key="1">
    <citation type="submission" date="2019-09" db="EMBL/GenBank/DDBJ databases">
        <title>Characterisation of the sponge microbiome using genome-centric metagenomics.</title>
        <authorList>
            <person name="Engelberts J.P."/>
            <person name="Robbins S.J."/>
            <person name="De Goeij J.M."/>
            <person name="Aranda M."/>
            <person name="Bell S.C."/>
            <person name="Webster N.S."/>
        </authorList>
    </citation>
    <scope>NUCLEOTIDE SEQUENCE</scope>
    <source>
        <strain evidence="1">SB0676_bin_10</strain>
    </source>
</reference>
<gene>
    <name evidence="1" type="ORF">F4162_09425</name>
</gene>